<evidence type="ECO:0000256" key="1">
    <source>
        <dbReference type="SAM" id="MobiDB-lite"/>
    </source>
</evidence>
<feature type="region of interest" description="Disordered" evidence="1">
    <location>
        <begin position="1"/>
        <end position="35"/>
    </location>
</feature>
<accession>M0HW95</accession>
<protein>
    <submittedName>
        <fullName evidence="2">Uncharacterized protein</fullName>
    </submittedName>
</protein>
<feature type="non-terminal residue" evidence="2">
    <location>
        <position position="1"/>
    </location>
</feature>
<evidence type="ECO:0000313" key="3">
    <source>
        <dbReference type="Proteomes" id="UP000011508"/>
    </source>
</evidence>
<organism evidence="2 3">
    <name type="scientific">Haloferax sulfurifontis ATCC BAA-897</name>
    <dbReference type="NCBI Taxonomy" id="662480"/>
    <lineage>
        <taxon>Archaea</taxon>
        <taxon>Methanobacteriati</taxon>
        <taxon>Methanobacteriota</taxon>
        <taxon>Stenosarchaea group</taxon>
        <taxon>Halobacteria</taxon>
        <taxon>Halobacteriales</taxon>
        <taxon>Haloferacaceae</taxon>
        <taxon>Haloferax</taxon>
    </lineage>
</organism>
<keyword evidence="3" id="KW-1185">Reference proteome</keyword>
<evidence type="ECO:0000313" key="2">
    <source>
        <dbReference type="EMBL" id="ELZ88786.1"/>
    </source>
</evidence>
<feature type="compositionally biased region" description="Low complexity" evidence="1">
    <location>
        <begin position="1"/>
        <end position="31"/>
    </location>
</feature>
<dbReference type="Proteomes" id="UP000011508">
    <property type="component" value="Unassembled WGS sequence"/>
</dbReference>
<dbReference type="EMBL" id="AOLM01000028">
    <property type="protein sequence ID" value="ELZ88786.1"/>
    <property type="molecule type" value="Genomic_DNA"/>
</dbReference>
<gene>
    <name evidence="2" type="ORF">C441_18777</name>
</gene>
<proteinExistence type="predicted"/>
<comment type="caution">
    <text evidence="2">The sequence shown here is derived from an EMBL/GenBank/DDBJ whole genome shotgun (WGS) entry which is preliminary data.</text>
</comment>
<name>M0HW95_9EURY</name>
<reference evidence="2 3" key="1">
    <citation type="journal article" date="2014" name="PLoS Genet.">
        <title>Phylogenetically driven sequencing of extremely halophilic archaea reveals strategies for static and dynamic osmo-response.</title>
        <authorList>
            <person name="Becker E.A."/>
            <person name="Seitzer P.M."/>
            <person name="Tritt A."/>
            <person name="Larsen D."/>
            <person name="Krusor M."/>
            <person name="Yao A.I."/>
            <person name="Wu D."/>
            <person name="Madern D."/>
            <person name="Eisen J.A."/>
            <person name="Darling A.E."/>
            <person name="Facciotti M.T."/>
        </authorList>
    </citation>
    <scope>NUCLEOTIDE SEQUENCE [LARGE SCALE GENOMIC DNA]</scope>
    <source>
        <strain evidence="2 3">ATCC BAA-897</strain>
    </source>
</reference>
<dbReference type="PATRIC" id="fig|662480.6.peg.3736"/>
<sequence length="195" mass="20351">GEQVTESTVTDATTDSSTDGSTDSTTDSTDSQNELRLVGTGVETQYEVAVSGTLEASGDTVEQWDDVSESSATGWVTTDGVEDTYAFTGTITSLSFLEGEAEVYVNGTRVDPAVFSLPNTLVVEGDGAETTYEFMVSGDILNDPLVGATESDDSLTNGKAKGSVTDGIDAFRFSGDIKKMNLVGDAALTFEDNDG</sequence>
<dbReference type="AlphaFoldDB" id="M0HW95"/>